<organism evidence="6 7">
    <name type="scientific">Diversispora eburnea</name>
    <dbReference type="NCBI Taxonomy" id="1213867"/>
    <lineage>
        <taxon>Eukaryota</taxon>
        <taxon>Fungi</taxon>
        <taxon>Fungi incertae sedis</taxon>
        <taxon>Mucoromycota</taxon>
        <taxon>Glomeromycotina</taxon>
        <taxon>Glomeromycetes</taxon>
        <taxon>Diversisporales</taxon>
        <taxon>Diversisporaceae</taxon>
        <taxon>Diversispora</taxon>
    </lineage>
</organism>
<evidence type="ECO:0000256" key="1">
    <source>
        <dbReference type="ARBA" id="ARBA00022723"/>
    </source>
</evidence>
<dbReference type="GO" id="GO:0020037">
    <property type="term" value="F:heme binding"/>
    <property type="evidence" value="ECO:0007669"/>
    <property type="project" value="InterPro"/>
</dbReference>
<dbReference type="PROSITE" id="PS50292">
    <property type="entry name" value="PEROXIDASE_3"/>
    <property type="match status" value="1"/>
</dbReference>
<evidence type="ECO:0000256" key="4">
    <source>
        <dbReference type="ARBA" id="ARBA00023004"/>
    </source>
</evidence>
<keyword evidence="1 5" id="KW-0479">Metal-binding</keyword>
<keyword evidence="7" id="KW-1185">Reference proteome</keyword>
<evidence type="ECO:0000256" key="2">
    <source>
        <dbReference type="ARBA" id="ARBA00022964"/>
    </source>
</evidence>
<keyword evidence="4 5" id="KW-0408">Iron</keyword>
<keyword evidence="3" id="KW-0560">Oxidoreductase</keyword>
<evidence type="ECO:0000313" key="6">
    <source>
        <dbReference type="EMBL" id="CAG8500253.1"/>
    </source>
</evidence>
<proteinExistence type="predicted"/>
<dbReference type="GO" id="GO:0006631">
    <property type="term" value="P:fatty acid metabolic process"/>
    <property type="evidence" value="ECO:0007669"/>
    <property type="project" value="UniProtKB-ARBA"/>
</dbReference>
<dbReference type="AlphaFoldDB" id="A0A9N8ZM15"/>
<evidence type="ECO:0000313" key="7">
    <source>
        <dbReference type="Proteomes" id="UP000789706"/>
    </source>
</evidence>
<dbReference type="InterPro" id="IPR010255">
    <property type="entry name" value="Haem_peroxidase_sf"/>
</dbReference>
<keyword evidence="5" id="KW-0349">Heme</keyword>
<dbReference type="InterPro" id="IPR019791">
    <property type="entry name" value="Haem_peroxidase_animal"/>
</dbReference>
<comment type="caution">
    <text evidence="6">The sequence shown here is derived from an EMBL/GenBank/DDBJ whole genome shotgun (WGS) entry which is preliminary data.</text>
</comment>
<dbReference type="Gene3D" id="1.10.640.10">
    <property type="entry name" value="Haem peroxidase domain superfamily, animal type"/>
    <property type="match status" value="1"/>
</dbReference>
<dbReference type="Proteomes" id="UP000789706">
    <property type="component" value="Unassembled WGS sequence"/>
</dbReference>
<gene>
    <name evidence="6" type="ORF">DEBURN_LOCUS4639</name>
</gene>
<evidence type="ECO:0000256" key="5">
    <source>
        <dbReference type="PIRSR" id="PIRSR619791-2"/>
    </source>
</evidence>
<dbReference type="PANTHER" id="PTHR11903">
    <property type="entry name" value="PROSTAGLANDIN G/H SYNTHASE"/>
    <property type="match status" value="1"/>
</dbReference>
<reference evidence="6" key="1">
    <citation type="submission" date="2021-06" db="EMBL/GenBank/DDBJ databases">
        <authorList>
            <person name="Kallberg Y."/>
            <person name="Tangrot J."/>
            <person name="Rosling A."/>
        </authorList>
    </citation>
    <scope>NUCLEOTIDE SEQUENCE</scope>
    <source>
        <strain evidence="6">AZ414A</strain>
    </source>
</reference>
<dbReference type="EMBL" id="CAJVPK010000366">
    <property type="protein sequence ID" value="CAG8500253.1"/>
    <property type="molecule type" value="Genomic_DNA"/>
</dbReference>
<evidence type="ECO:0000256" key="3">
    <source>
        <dbReference type="ARBA" id="ARBA00023002"/>
    </source>
</evidence>
<dbReference type="SUPFAM" id="SSF48113">
    <property type="entry name" value="Heme-dependent peroxidases"/>
    <property type="match status" value="1"/>
</dbReference>
<dbReference type="InterPro" id="IPR037120">
    <property type="entry name" value="Haem_peroxidase_sf_animal"/>
</dbReference>
<dbReference type="GO" id="GO:0006979">
    <property type="term" value="P:response to oxidative stress"/>
    <property type="evidence" value="ECO:0007669"/>
    <property type="project" value="InterPro"/>
</dbReference>
<accession>A0A9N8ZM15</accession>
<dbReference type="GO" id="GO:0051213">
    <property type="term" value="F:dioxygenase activity"/>
    <property type="evidence" value="ECO:0007669"/>
    <property type="project" value="UniProtKB-KW"/>
</dbReference>
<protein>
    <submittedName>
        <fullName evidence="6">10016_t:CDS:1</fullName>
    </submittedName>
</protein>
<feature type="binding site" description="axial binding residue" evidence="5">
    <location>
        <position position="326"/>
    </location>
    <ligand>
        <name>heme b</name>
        <dbReference type="ChEBI" id="CHEBI:60344"/>
    </ligand>
    <ligandPart>
        <name>Fe</name>
        <dbReference type="ChEBI" id="CHEBI:18248"/>
    </ligandPart>
</feature>
<dbReference type="GO" id="GO:0004601">
    <property type="term" value="F:peroxidase activity"/>
    <property type="evidence" value="ECO:0007669"/>
    <property type="project" value="InterPro"/>
</dbReference>
<dbReference type="InterPro" id="IPR050783">
    <property type="entry name" value="Oxylipin_biosynth_metab"/>
</dbReference>
<name>A0A9N8ZM15_9GLOM</name>
<keyword evidence="2" id="KW-0223">Dioxygenase</keyword>
<dbReference type="PANTHER" id="PTHR11903:SF37">
    <property type="entry name" value="PSI-PRODUCING OXYGENASE A"/>
    <property type="match status" value="1"/>
</dbReference>
<sequence length="601" mass="68352">MQEHVERIKKGGKLVKLLEENFEENIPELIIVFLARKSPTDDSEFFLEELVKVLNKEPWPLLERILLTLLWNDIMKPPTMFAGYSYRSFDGSDYSRLRLDSSTLGMAGTQYARSARIQNLPSQTPPTAEAIFDSILERSTFKAHPSGISATLFYLATIITHDLFNTDPRDPTINRNSSYIDLTPLYGNSKINERQQPVRTFKDGLLKPDTFADSRILLQPPGVGAMLILFSRNHNYIAGELLKKNPDRFNNSDEDLFQTARLINCGYLLKIVLLNYVRTILGVDTTKSSWYLDPTKPYEKSWLLPELPTGVGNQVSLEFNFIYRWHPAIAEKDAEWAEDEFKRLGITPESTIDEFKEKVRNWATTLNEDPSKWTFNGMTRDEEGKFPNNKIAKEIINGTEKVAGAFGANGIPRILRVIEVYGIESARTLGVCSLNDFRRFLKLKPYDSIEDMMGNPSDLTVVNKLKSLYGGSIENVELYPGLMSEKTKPGANIGSMIALPYTVSRAILSDAVNLVRNDRFCTDDFNQHNLAYWDWNILENPESKKLASGGVIHQLILKHLPGIYSNNSSWALYPFVTSSNIRNYLKDRDDLVGLNYTKPQD</sequence>
<dbReference type="GO" id="GO:0046872">
    <property type="term" value="F:metal ion binding"/>
    <property type="evidence" value="ECO:0007669"/>
    <property type="project" value="UniProtKB-KW"/>
</dbReference>
<dbReference type="Pfam" id="PF03098">
    <property type="entry name" value="An_peroxidase"/>
    <property type="match status" value="1"/>
</dbReference>
<dbReference type="OrthoDB" id="823504at2759"/>